<dbReference type="SUPFAM" id="SSF56112">
    <property type="entry name" value="Protein kinase-like (PK-like)"/>
    <property type="match status" value="1"/>
</dbReference>
<evidence type="ECO:0000313" key="2">
    <source>
        <dbReference type="Proteomes" id="UP000029665"/>
    </source>
</evidence>
<accession>A0A060T078</accession>
<sequence length="608" mass="68130">MALVFTRLINPHGTVVPIDAKETDTVRHIMDEFWSDHKKRVLKAWPNMVYADLRLCRLEPFHATHAEEVSKLLLDYDPRKKRPLGLSDIIGPCDPKLVTFELTAHSWGLTLEVEKTIAEHLHDDMVARIRAAPSPSQVARNSQTYKVEHEKGALFYNGRPFEQSAAPVSIYNSVFAHIKEKLEKLDDMDVRAEVTPRQLAGIAQLFRDACALYIDEKAREQVVMSQIRKLLDIKFEFRSNIKTAGRSTKVTQPDGVHYVLIKAPGIQREYKAIDACFELKNELGVGGLPDVQLAVTYEKAISQEEYTAIRAASCCPAILINVCGPYIRFYGAVLAEVCIVQPFTDYIFLGGDPGDVEDRLVYAAKVFVIFREGLAELKKWYEELPFYGVAVKVPQRVFPSPTYTAEAHRELLSSLKFLDRFDSEGSLHTASGRAAVNLRQSLFLASLKEREVLVKFCSRYGEKAHRVLAAHNPPLAPELHACFRLVGGTTMVVMGIVPGKVSAASTQYTGSPLPHSMMRDVETALTVLHREGLVHGDVRRPNIMAVTRGGGETGAMLVDFDWAGENGKVFYPMMLNPDVAWAQGVETGQAIKPEHDWSMVRQLHDLRY</sequence>
<name>A0A060T078_PYCCI</name>
<dbReference type="Proteomes" id="UP000029665">
    <property type="component" value="Unassembled WGS sequence"/>
</dbReference>
<dbReference type="AlphaFoldDB" id="A0A060T078"/>
<dbReference type="EMBL" id="CCBP010000548">
    <property type="protein sequence ID" value="CDO77909.1"/>
    <property type="molecule type" value="Genomic_DNA"/>
</dbReference>
<evidence type="ECO:0000313" key="1">
    <source>
        <dbReference type="EMBL" id="CDO77909.1"/>
    </source>
</evidence>
<gene>
    <name evidence="1" type="ORF">BN946_scf184692.g7</name>
</gene>
<dbReference type="OMA" id="WINISGA"/>
<dbReference type="OrthoDB" id="2801156at2759"/>
<dbReference type="HOGENOM" id="CLU_013871_2_2_1"/>
<evidence type="ECO:0008006" key="3">
    <source>
        <dbReference type="Google" id="ProtNLM"/>
    </source>
</evidence>
<dbReference type="InterPro" id="IPR011009">
    <property type="entry name" value="Kinase-like_dom_sf"/>
</dbReference>
<comment type="caution">
    <text evidence="1">The sequence shown here is derived from an EMBL/GenBank/DDBJ whole genome shotgun (WGS) entry which is preliminary data.</text>
</comment>
<proteinExistence type="predicted"/>
<keyword evidence="2" id="KW-1185">Reference proteome</keyword>
<organism evidence="1 2">
    <name type="scientific">Pycnoporus cinnabarinus</name>
    <name type="common">Cinnabar-red polypore</name>
    <name type="synonym">Trametes cinnabarina</name>
    <dbReference type="NCBI Taxonomy" id="5643"/>
    <lineage>
        <taxon>Eukaryota</taxon>
        <taxon>Fungi</taxon>
        <taxon>Dikarya</taxon>
        <taxon>Basidiomycota</taxon>
        <taxon>Agaricomycotina</taxon>
        <taxon>Agaricomycetes</taxon>
        <taxon>Polyporales</taxon>
        <taxon>Polyporaceae</taxon>
        <taxon>Trametes</taxon>
    </lineage>
</organism>
<protein>
    <recommendedName>
        <fullName evidence="3">Protein kinase domain-containing protein</fullName>
    </recommendedName>
</protein>
<reference evidence="1" key="1">
    <citation type="submission" date="2014-01" db="EMBL/GenBank/DDBJ databases">
        <title>The genome of the white-rot fungus Pycnoporus cinnabarinus: a basidiomycete model with a versatile arsenal for lignocellulosic biomass breakdown.</title>
        <authorList>
            <person name="Levasseur A."/>
            <person name="Lomascolo A."/>
            <person name="Ruiz-Duenas F.J."/>
            <person name="Uzan E."/>
            <person name="Piumi F."/>
            <person name="Kues U."/>
            <person name="Ram A.F.J."/>
            <person name="Murat C."/>
            <person name="Haon M."/>
            <person name="Benoit I."/>
            <person name="Arfi Y."/>
            <person name="Chevret D."/>
            <person name="Drula E."/>
            <person name="Kwon M.J."/>
            <person name="Gouret P."/>
            <person name="Lesage-Meessen L."/>
            <person name="Lombard V."/>
            <person name="Mariette J."/>
            <person name="Noirot C."/>
            <person name="Park J."/>
            <person name="Patyshakuliyeva A."/>
            <person name="Wieneger R.A.B."/>
            <person name="Wosten H.A.B."/>
            <person name="Martin F."/>
            <person name="Coutinho P.M."/>
            <person name="de Vries R."/>
            <person name="Martinez A.T."/>
            <person name="Klopp C."/>
            <person name="Pontarotti P."/>
            <person name="Henrissat B."/>
            <person name="Record E."/>
        </authorList>
    </citation>
    <scope>NUCLEOTIDE SEQUENCE [LARGE SCALE GENOMIC DNA]</scope>
    <source>
        <strain evidence="1">BRFM137</strain>
    </source>
</reference>